<evidence type="ECO:0000313" key="2">
    <source>
        <dbReference type="Proteomes" id="UP000238191"/>
    </source>
</evidence>
<comment type="caution">
    <text evidence="1">The sequence shown here is derived from an EMBL/GenBank/DDBJ whole genome shotgun (WGS) entry which is preliminary data.</text>
</comment>
<name>A0A2S7D4H9_9XANT</name>
<dbReference type="EMBL" id="MDEI01000006">
    <property type="protein sequence ID" value="PPU68743.1"/>
    <property type="molecule type" value="Genomic_DNA"/>
</dbReference>
<sequence length="122" mass="13091">MITRIPALEFMQNLIGTYHSSDGLASLLVTRVGYGQLVDFQLGGKVQLAGIIGAHGNSVEMFAQFGLPNVVRLSGSLRSQTEISFEASDFPTSLVLAREGETLTLTSSLNGAPRTNHVLQRT</sequence>
<dbReference type="OrthoDB" id="7068091at2"/>
<dbReference type="AlphaFoldDB" id="A0A2S7D4H9"/>
<keyword evidence="2" id="KW-1185">Reference proteome</keyword>
<evidence type="ECO:0000313" key="1">
    <source>
        <dbReference type="EMBL" id="PPU68743.1"/>
    </source>
</evidence>
<gene>
    <name evidence="1" type="ORF">XpiCFBP4643_09645</name>
</gene>
<accession>A0A2S7D4H9</accession>
<protein>
    <submittedName>
        <fullName evidence="1">Uncharacterized protein</fullName>
    </submittedName>
</protein>
<organism evidence="1 2">
    <name type="scientific">Xanthomonas pisi</name>
    <dbReference type="NCBI Taxonomy" id="56457"/>
    <lineage>
        <taxon>Bacteria</taxon>
        <taxon>Pseudomonadati</taxon>
        <taxon>Pseudomonadota</taxon>
        <taxon>Gammaproteobacteria</taxon>
        <taxon>Lysobacterales</taxon>
        <taxon>Lysobacteraceae</taxon>
        <taxon>Xanthomonas</taxon>
    </lineage>
</organism>
<proteinExistence type="predicted"/>
<dbReference type="Proteomes" id="UP000238191">
    <property type="component" value="Unassembled WGS sequence"/>
</dbReference>
<dbReference type="RefSeq" id="WP_104611769.1">
    <property type="nucleotide sequence ID" value="NZ_MDEI01000006.1"/>
</dbReference>
<reference evidence="2" key="1">
    <citation type="submission" date="2016-08" db="EMBL/GenBank/DDBJ databases">
        <authorList>
            <person name="Merda D."/>
            <person name="Briand M."/>
            <person name="Taghouti G."/>
            <person name="Carrere S."/>
            <person name="Gouzy J."/>
            <person name="Portier P."/>
            <person name="Jacques M.-A."/>
            <person name="Fischer-Le Saux M."/>
        </authorList>
    </citation>
    <scope>NUCLEOTIDE SEQUENCE [LARGE SCALE GENOMIC DNA]</scope>
    <source>
        <strain evidence="2">CFBP4643</strain>
    </source>
</reference>